<organism evidence="2 3">
    <name type="scientific">Gymnodinialimonas ceratoperidinii</name>
    <dbReference type="NCBI Taxonomy" id="2856823"/>
    <lineage>
        <taxon>Bacteria</taxon>
        <taxon>Pseudomonadati</taxon>
        <taxon>Pseudomonadota</taxon>
        <taxon>Alphaproteobacteria</taxon>
        <taxon>Rhodobacterales</taxon>
        <taxon>Paracoccaceae</taxon>
        <taxon>Gymnodinialimonas</taxon>
    </lineage>
</organism>
<dbReference type="GO" id="GO:0000287">
    <property type="term" value="F:magnesium ion binding"/>
    <property type="evidence" value="ECO:0007669"/>
    <property type="project" value="TreeGrafter"/>
</dbReference>
<sequence>MTRHETFDVHPIAEKDFVLATDLDGTFLGGTEAQRAEFYQWIENNRARVGLIFVTGRDPGFVTQLVRDGVPRPDFVVGDVGTTIAAFDLNGQVCPIDALEAEIATAWGDASTRVHAALHSAPGLTLQSTAFRYRVSYDLDPDRFDNKTLDVVAGLGLDALVSDNRFLDVLPVGISKGPSLLRLLAHLGVKNENTLVAGDTLNDLSMLELGLPAVAVGGSEPALLERLEGQAHVHCAEGVGVAGIAEAILHHKLLSETKPQGGA</sequence>
<dbReference type="PANTHER" id="PTHR10000">
    <property type="entry name" value="PHOSPHOSERINE PHOSPHATASE"/>
    <property type="match status" value="1"/>
</dbReference>
<evidence type="ECO:0000259" key="1">
    <source>
        <dbReference type="Pfam" id="PF05116"/>
    </source>
</evidence>
<dbReference type="SFLD" id="SFLDG01141">
    <property type="entry name" value="C2.B.1:_Sucrose_Phosphatase_Li"/>
    <property type="match status" value="1"/>
</dbReference>
<dbReference type="GO" id="GO:0005829">
    <property type="term" value="C:cytosol"/>
    <property type="evidence" value="ECO:0007669"/>
    <property type="project" value="TreeGrafter"/>
</dbReference>
<feature type="domain" description="Sucrose phosphatase-like" evidence="1">
    <location>
        <begin position="16"/>
        <end position="251"/>
    </location>
</feature>
<accession>A0A8F6YB56</accession>
<dbReference type="NCBIfam" id="TIGR01484">
    <property type="entry name" value="HAD-SF-IIB"/>
    <property type="match status" value="1"/>
</dbReference>
<dbReference type="GO" id="GO:0016791">
    <property type="term" value="F:phosphatase activity"/>
    <property type="evidence" value="ECO:0007669"/>
    <property type="project" value="UniProtKB-ARBA"/>
</dbReference>
<dbReference type="InterPro" id="IPR006380">
    <property type="entry name" value="SPP-like_dom"/>
</dbReference>
<dbReference type="Pfam" id="PF05116">
    <property type="entry name" value="S6PP"/>
    <property type="match status" value="1"/>
</dbReference>
<dbReference type="EMBL" id="CP079194">
    <property type="protein sequence ID" value="QXT40629.1"/>
    <property type="molecule type" value="Genomic_DNA"/>
</dbReference>
<proteinExistence type="predicted"/>
<protein>
    <submittedName>
        <fullName evidence="2">HAD family hydrolase</fullName>
    </submittedName>
</protein>
<dbReference type="SFLD" id="SFLDG01140">
    <property type="entry name" value="C2.B:_Phosphomannomutase_and_P"/>
    <property type="match status" value="1"/>
</dbReference>
<dbReference type="Proteomes" id="UP000825009">
    <property type="component" value="Chromosome"/>
</dbReference>
<gene>
    <name evidence="2" type="ORF">KYE46_05160</name>
</gene>
<evidence type="ECO:0000313" key="2">
    <source>
        <dbReference type="EMBL" id="QXT40629.1"/>
    </source>
</evidence>
<name>A0A8F6YB56_9RHOB</name>
<evidence type="ECO:0000313" key="3">
    <source>
        <dbReference type="Proteomes" id="UP000825009"/>
    </source>
</evidence>
<dbReference type="AlphaFoldDB" id="A0A8F6YB56"/>
<dbReference type="RefSeq" id="WP_219003945.1">
    <property type="nucleotide sequence ID" value="NZ_CP079194.1"/>
</dbReference>
<dbReference type="KEGG" id="gce:KYE46_05160"/>
<keyword evidence="3" id="KW-1185">Reference proteome</keyword>
<dbReference type="InterPro" id="IPR006379">
    <property type="entry name" value="HAD-SF_hydro_IIB"/>
</dbReference>
<reference evidence="2 3" key="1">
    <citation type="submission" date="2021-07" db="EMBL/GenBank/DDBJ databases">
        <title>A novel Jannaschia species isolated from marine dinoflagellate Ceratoperidinium margalefii.</title>
        <authorList>
            <person name="Jiang Y."/>
            <person name="Li Z."/>
        </authorList>
    </citation>
    <scope>NUCLEOTIDE SEQUENCE [LARGE SCALE GENOMIC DNA]</scope>
    <source>
        <strain evidence="2 3">J12C1-MA-4</strain>
    </source>
</reference>
<dbReference type="SFLD" id="SFLDS00003">
    <property type="entry name" value="Haloacid_Dehalogenase"/>
    <property type="match status" value="1"/>
</dbReference>
<keyword evidence="2" id="KW-0378">Hydrolase</keyword>
<dbReference type="PANTHER" id="PTHR10000:SF8">
    <property type="entry name" value="HAD SUPERFAMILY HYDROLASE-LIKE, TYPE 3"/>
    <property type="match status" value="1"/>
</dbReference>